<name>A0A0G4EVC0_VITBC</name>
<organism evidence="1 2">
    <name type="scientific">Vitrella brassicaformis (strain CCMP3155)</name>
    <dbReference type="NCBI Taxonomy" id="1169540"/>
    <lineage>
        <taxon>Eukaryota</taxon>
        <taxon>Sar</taxon>
        <taxon>Alveolata</taxon>
        <taxon>Colpodellida</taxon>
        <taxon>Vitrellaceae</taxon>
        <taxon>Vitrella</taxon>
    </lineage>
</organism>
<accession>A0A0G4EVC0</accession>
<sequence>MPGMKVTPSIIRRMSPQDQQRWRESDVAEVDKLEQYETYVWRKRRDVPRGAQKDDQGRRAAEDTACHQRRILAQQIAAQLPADGQKLAGMKAVIKQLVTQLGVSSTFCQLRRYHQDRHGGRGGECRGCVWEETFTPPSPPLNFIPQPPSTPSSLSQGHQLEPVVAEVPRLSARARVDGYRWGRHDRRFVRTNNAGRGDCLFIAAAQALNLVPREEVIDMNVVHDFRRNTVAAVNELWPYQFALPKSFRCSRCSRSLLFLRSSPSTLCVNISNIDSERADAHRFAQLRSALLACSAAHCHTHMWEESIVAAIRQASGL</sequence>
<reference evidence="1 2" key="1">
    <citation type="submission" date="2014-11" db="EMBL/GenBank/DDBJ databases">
        <authorList>
            <person name="Zhu J."/>
            <person name="Qi W."/>
            <person name="Song R."/>
        </authorList>
    </citation>
    <scope>NUCLEOTIDE SEQUENCE [LARGE SCALE GENOMIC DNA]</scope>
</reference>
<evidence type="ECO:0000313" key="1">
    <source>
        <dbReference type="EMBL" id="CEM02341.1"/>
    </source>
</evidence>
<gene>
    <name evidence="1" type="ORF">Vbra_8300</name>
</gene>
<dbReference type="VEuPathDB" id="CryptoDB:Vbra_8300"/>
<protein>
    <recommendedName>
        <fullName evidence="3">OTU domain-containing protein</fullName>
    </recommendedName>
</protein>
<evidence type="ECO:0008006" key="3">
    <source>
        <dbReference type="Google" id="ProtNLM"/>
    </source>
</evidence>
<dbReference type="AlphaFoldDB" id="A0A0G4EVC0"/>
<dbReference type="InParanoid" id="A0A0G4EVC0"/>
<proteinExistence type="predicted"/>
<dbReference type="Proteomes" id="UP000041254">
    <property type="component" value="Unassembled WGS sequence"/>
</dbReference>
<dbReference type="EMBL" id="CDMY01000324">
    <property type="protein sequence ID" value="CEM02341.1"/>
    <property type="molecule type" value="Genomic_DNA"/>
</dbReference>
<evidence type="ECO:0000313" key="2">
    <source>
        <dbReference type="Proteomes" id="UP000041254"/>
    </source>
</evidence>
<keyword evidence="2" id="KW-1185">Reference proteome</keyword>